<keyword evidence="5" id="KW-0282">Flagellum</keyword>
<dbReference type="Gene3D" id="2.20.110.10">
    <property type="entry name" value="Histone H3 K4-specific methyltransferase SET7/9 N-terminal domain"/>
    <property type="match status" value="2"/>
</dbReference>
<keyword evidence="11" id="KW-1185">Reference proteome</keyword>
<evidence type="ECO:0000256" key="1">
    <source>
        <dbReference type="ARBA" id="ARBA00004230"/>
    </source>
</evidence>
<dbReference type="SMART" id="SM00698">
    <property type="entry name" value="MORN"/>
    <property type="match status" value="7"/>
</dbReference>
<evidence type="ECO:0000256" key="9">
    <source>
        <dbReference type="SAM" id="MobiDB-lite"/>
    </source>
</evidence>
<comment type="subcellular location">
    <subcellularLocation>
        <location evidence="1">Cell projection</location>
        <location evidence="1">Cilium</location>
        <location evidence="1">Flagellum</location>
    </subcellularLocation>
    <subcellularLocation>
        <location evidence="2">Cytoplasm</location>
        <location evidence="2">Cytoskeleton</location>
        <location evidence="2">Cilium axoneme</location>
    </subcellularLocation>
</comment>
<dbReference type="Pfam" id="PF02493">
    <property type="entry name" value="MORN"/>
    <property type="match status" value="6"/>
</dbReference>
<dbReference type="SUPFAM" id="SSF82185">
    <property type="entry name" value="Histone H3 K4-specific methyltransferase SET7/9 N-terminal domain"/>
    <property type="match status" value="2"/>
</dbReference>
<dbReference type="PANTHER" id="PTHR46613:SF1">
    <property type="entry name" value="RADIAL SPOKE HEAD 10 HOMOLOG B-RELATED"/>
    <property type="match status" value="1"/>
</dbReference>
<dbReference type="GO" id="GO:0031514">
    <property type="term" value="C:motile cilium"/>
    <property type="evidence" value="ECO:0007669"/>
    <property type="project" value="UniProtKB-SubCell"/>
</dbReference>
<protein>
    <submittedName>
        <fullName evidence="10">Uncharacterized protein</fullName>
    </submittedName>
</protein>
<evidence type="ECO:0000256" key="8">
    <source>
        <dbReference type="ARBA" id="ARBA00023273"/>
    </source>
</evidence>
<feature type="region of interest" description="Disordered" evidence="9">
    <location>
        <begin position="1"/>
        <end position="25"/>
    </location>
</feature>
<sequence length="551" mass="62902">MPGKSESARTVTRRSSSLITHNELDHETYSTTQGHVLSSGAFPMDSMVSIPMRTKGCVRTELITMMFDSMLDCIVESWDTILPPDHRTSLEFGKTLSDITVTSKKKKNVQQRRLSKATRRSRSRIGDLENDLVHSWWSCPDERAVIRFRNGNMYEGNISSKCMHGEGRFQWADGTVYLGNFVNNEINGKGIIQWKNDTWYEGEFAGNLRHGKGLYVDSRAQRSYSGGWHLGTKHGEGAINYTENFKNSYDGQWIYNERYGYGSREYCELSGYKGDWDKNERHGKGLMIWPNHDFYRGGWQNGVMSGYGIYIWEACYNNTMALPSINAYRVARRLYAKKELPGTKPDTIVASAFRKFMDCDVLPGCSHQRGHLVNGYGKRVPLKATYELYRALGEPHTVRTFLCAVRRPPHCLDHPQPGLVEVPDICVPIGRNAYIFGDELSFFVDDDELPQPFKIYGDIANLKLFNFGNLSSKTIIKIFHKIFPNLCQGDKIMDLDIELSFLEFFEAFVTCAEESIRVRDEELKWRNKFSIINNDIVVPPSTPAGHGARSK</sequence>
<dbReference type="AlphaFoldDB" id="A0AAD7YTZ4"/>
<evidence type="ECO:0000256" key="3">
    <source>
        <dbReference type="ARBA" id="ARBA00022490"/>
    </source>
</evidence>
<dbReference type="InterPro" id="IPR003409">
    <property type="entry name" value="MORN"/>
</dbReference>
<evidence type="ECO:0000256" key="5">
    <source>
        <dbReference type="ARBA" id="ARBA00022846"/>
    </source>
</evidence>
<evidence type="ECO:0000256" key="2">
    <source>
        <dbReference type="ARBA" id="ARBA00004430"/>
    </source>
</evidence>
<comment type="caution">
    <text evidence="10">The sequence shown here is derived from an EMBL/GenBank/DDBJ whole genome shotgun (WGS) entry which is preliminary data.</text>
</comment>
<keyword evidence="4" id="KW-0677">Repeat</keyword>
<reference evidence="10" key="1">
    <citation type="submission" date="2023-03" db="EMBL/GenBank/DDBJ databases">
        <title>Chromosome-level genomes of two armyworms, Mythimna separata and Mythimna loreyi, provide insights into the biosynthesis and reception of sex pheromones.</title>
        <authorList>
            <person name="Zhao H."/>
        </authorList>
    </citation>
    <scope>NUCLEOTIDE SEQUENCE</scope>
    <source>
        <strain evidence="10">BeijingLab</strain>
        <tissue evidence="10">Pupa</tissue>
    </source>
</reference>
<proteinExistence type="predicted"/>
<keyword evidence="6" id="KW-0969">Cilium</keyword>
<keyword evidence="8" id="KW-0966">Cell projection</keyword>
<name>A0AAD7YTZ4_MYTSE</name>
<evidence type="ECO:0000256" key="4">
    <source>
        <dbReference type="ARBA" id="ARBA00022737"/>
    </source>
</evidence>
<evidence type="ECO:0000313" key="10">
    <source>
        <dbReference type="EMBL" id="KAJ8726435.1"/>
    </source>
</evidence>
<evidence type="ECO:0000313" key="11">
    <source>
        <dbReference type="Proteomes" id="UP001231518"/>
    </source>
</evidence>
<dbReference type="PANTHER" id="PTHR46613">
    <property type="entry name" value="RADIAL SPOKE HEAD 10 HOMOLOG B-RELATED"/>
    <property type="match status" value="1"/>
</dbReference>
<accession>A0AAD7YTZ4</accession>
<feature type="compositionally biased region" description="Polar residues" evidence="9">
    <location>
        <begin position="8"/>
        <end position="20"/>
    </location>
</feature>
<dbReference type="EMBL" id="JARGEI010000009">
    <property type="protein sequence ID" value="KAJ8726435.1"/>
    <property type="molecule type" value="Genomic_DNA"/>
</dbReference>
<gene>
    <name evidence="10" type="ORF">PYW07_001133</name>
</gene>
<evidence type="ECO:0000256" key="7">
    <source>
        <dbReference type="ARBA" id="ARBA00023212"/>
    </source>
</evidence>
<dbReference type="Proteomes" id="UP001231518">
    <property type="component" value="Chromosome 10"/>
</dbReference>
<dbReference type="GO" id="GO:0005930">
    <property type="term" value="C:axoneme"/>
    <property type="evidence" value="ECO:0007669"/>
    <property type="project" value="UniProtKB-SubCell"/>
</dbReference>
<keyword evidence="3" id="KW-0963">Cytoplasm</keyword>
<keyword evidence="7" id="KW-0206">Cytoskeleton</keyword>
<organism evidence="10 11">
    <name type="scientific">Mythimna separata</name>
    <name type="common">Oriental armyworm</name>
    <name type="synonym">Pseudaletia separata</name>
    <dbReference type="NCBI Taxonomy" id="271217"/>
    <lineage>
        <taxon>Eukaryota</taxon>
        <taxon>Metazoa</taxon>
        <taxon>Ecdysozoa</taxon>
        <taxon>Arthropoda</taxon>
        <taxon>Hexapoda</taxon>
        <taxon>Insecta</taxon>
        <taxon>Pterygota</taxon>
        <taxon>Neoptera</taxon>
        <taxon>Endopterygota</taxon>
        <taxon>Lepidoptera</taxon>
        <taxon>Glossata</taxon>
        <taxon>Ditrysia</taxon>
        <taxon>Noctuoidea</taxon>
        <taxon>Noctuidae</taxon>
        <taxon>Noctuinae</taxon>
        <taxon>Hadenini</taxon>
        <taxon>Mythimna</taxon>
    </lineage>
</organism>
<evidence type="ECO:0000256" key="6">
    <source>
        <dbReference type="ARBA" id="ARBA00023069"/>
    </source>
</evidence>